<keyword evidence="5 8" id="KW-0812">Transmembrane</keyword>
<gene>
    <name evidence="9" type="ORF">ACFYNZ_16755</name>
</gene>
<dbReference type="Pfam" id="PF01925">
    <property type="entry name" value="TauE"/>
    <property type="match status" value="1"/>
</dbReference>
<evidence type="ECO:0000256" key="7">
    <source>
        <dbReference type="ARBA" id="ARBA00023136"/>
    </source>
</evidence>
<feature type="transmembrane region" description="Helical" evidence="8">
    <location>
        <begin position="44"/>
        <end position="61"/>
    </location>
</feature>
<keyword evidence="4 8" id="KW-1003">Cell membrane</keyword>
<dbReference type="EMBL" id="JBIAFJ010000013">
    <property type="protein sequence ID" value="MFE9171148.1"/>
    <property type="molecule type" value="Genomic_DNA"/>
</dbReference>
<organism evidence="9 10">
    <name type="scientific">Streptomyces kebangsaanensis</name>
    <dbReference type="NCBI Taxonomy" id="864058"/>
    <lineage>
        <taxon>Bacteria</taxon>
        <taxon>Bacillati</taxon>
        <taxon>Actinomycetota</taxon>
        <taxon>Actinomycetes</taxon>
        <taxon>Kitasatosporales</taxon>
        <taxon>Streptomycetaceae</taxon>
        <taxon>Streptomyces</taxon>
    </lineage>
</organism>
<feature type="transmembrane region" description="Helical" evidence="8">
    <location>
        <begin position="96"/>
        <end position="114"/>
    </location>
</feature>
<protein>
    <recommendedName>
        <fullName evidence="8">Probable membrane transporter protein</fullName>
    </recommendedName>
</protein>
<evidence type="ECO:0000256" key="3">
    <source>
        <dbReference type="ARBA" id="ARBA00022448"/>
    </source>
</evidence>
<evidence type="ECO:0000256" key="8">
    <source>
        <dbReference type="RuleBase" id="RU363041"/>
    </source>
</evidence>
<keyword evidence="10" id="KW-1185">Reference proteome</keyword>
<feature type="transmembrane region" description="Helical" evidence="8">
    <location>
        <begin position="190"/>
        <end position="208"/>
    </location>
</feature>
<dbReference type="InterPro" id="IPR052017">
    <property type="entry name" value="TSUP"/>
</dbReference>
<evidence type="ECO:0000256" key="4">
    <source>
        <dbReference type="ARBA" id="ARBA00022475"/>
    </source>
</evidence>
<dbReference type="RefSeq" id="WP_388347860.1">
    <property type="nucleotide sequence ID" value="NZ_JBIAFJ010000013.1"/>
</dbReference>
<dbReference type="InterPro" id="IPR002781">
    <property type="entry name" value="TM_pro_TauE-like"/>
</dbReference>
<evidence type="ECO:0000256" key="1">
    <source>
        <dbReference type="ARBA" id="ARBA00004651"/>
    </source>
</evidence>
<comment type="similarity">
    <text evidence="2 8">Belongs to the 4-toluene sulfonate uptake permease (TSUP) (TC 2.A.102) family.</text>
</comment>
<feature type="transmembrane region" description="Helical" evidence="8">
    <location>
        <begin position="163"/>
        <end position="184"/>
    </location>
</feature>
<proteinExistence type="inferred from homology"/>
<keyword evidence="3" id="KW-0813">Transport</keyword>
<dbReference type="PANTHER" id="PTHR30269">
    <property type="entry name" value="TRANSMEMBRANE PROTEIN YFCA"/>
    <property type="match status" value="1"/>
</dbReference>
<evidence type="ECO:0000256" key="6">
    <source>
        <dbReference type="ARBA" id="ARBA00022989"/>
    </source>
</evidence>
<evidence type="ECO:0000313" key="9">
    <source>
        <dbReference type="EMBL" id="MFE9171148.1"/>
    </source>
</evidence>
<evidence type="ECO:0000256" key="2">
    <source>
        <dbReference type="ARBA" id="ARBA00009142"/>
    </source>
</evidence>
<feature type="transmembrane region" description="Helical" evidence="8">
    <location>
        <begin position="73"/>
        <end position="90"/>
    </location>
</feature>
<evidence type="ECO:0000313" key="10">
    <source>
        <dbReference type="Proteomes" id="UP001601197"/>
    </source>
</evidence>
<name>A0ABW6KXA5_9ACTN</name>
<keyword evidence="7 8" id="KW-0472">Membrane</keyword>
<dbReference type="PANTHER" id="PTHR30269:SF37">
    <property type="entry name" value="MEMBRANE TRANSPORTER PROTEIN"/>
    <property type="match status" value="1"/>
</dbReference>
<keyword evidence="6 8" id="KW-1133">Transmembrane helix</keyword>
<feature type="transmembrane region" description="Helical" evidence="8">
    <location>
        <begin position="12"/>
        <end position="38"/>
    </location>
</feature>
<comment type="caution">
    <text evidence="9">The sequence shown here is derived from an EMBL/GenBank/DDBJ whole genome shotgun (WGS) entry which is preliminary data.</text>
</comment>
<comment type="subcellular location">
    <subcellularLocation>
        <location evidence="1 8">Cell membrane</location>
        <topology evidence="1 8">Multi-pass membrane protein</topology>
    </subcellularLocation>
</comment>
<sequence length="242" mass="24602">MTTTLITEVALIIVLASFAQALSGFGFALVAVPLLALLTSPQNAVVVVTSLGLVLSLAACVHQRDHVNVRTASLVSGAGLVGMPLGLLAVTVLSAGALSVLIACAVLVFAVLIGRGMTFRRGTGPTVLSGFASGALLTSTGMNGPPLVATFQAMGLAPREFRATLQATFCVQNALALTGFLAVGRLTADSLLLAGAGLPGLLVGWWCGDRVFARTDPARFKKIVLGVLVASACVSLYQAALN</sequence>
<feature type="transmembrane region" description="Helical" evidence="8">
    <location>
        <begin position="220"/>
        <end position="240"/>
    </location>
</feature>
<accession>A0ABW6KXA5</accession>
<dbReference type="Proteomes" id="UP001601197">
    <property type="component" value="Unassembled WGS sequence"/>
</dbReference>
<reference evidence="9 10" key="1">
    <citation type="submission" date="2024-10" db="EMBL/GenBank/DDBJ databases">
        <title>The Natural Products Discovery Center: Release of the First 8490 Sequenced Strains for Exploring Actinobacteria Biosynthetic Diversity.</title>
        <authorList>
            <person name="Kalkreuter E."/>
            <person name="Kautsar S.A."/>
            <person name="Yang D."/>
            <person name="Bader C.D."/>
            <person name="Teijaro C.N."/>
            <person name="Fluegel L."/>
            <person name="Davis C.M."/>
            <person name="Simpson J.R."/>
            <person name="Lauterbach L."/>
            <person name="Steele A.D."/>
            <person name="Gui C."/>
            <person name="Meng S."/>
            <person name="Li G."/>
            <person name="Viehrig K."/>
            <person name="Ye F."/>
            <person name="Su P."/>
            <person name="Kiefer A.F."/>
            <person name="Nichols A."/>
            <person name="Cepeda A.J."/>
            <person name="Yan W."/>
            <person name="Fan B."/>
            <person name="Jiang Y."/>
            <person name="Adhikari A."/>
            <person name="Zheng C.-J."/>
            <person name="Schuster L."/>
            <person name="Cowan T.M."/>
            <person name="Smanski M.J."/>
            <person name="Chevrette M.G."/>
            <person name="De Carvalho L.P.S."/>
            <person name="Shen B."/>
        </authorList>
    </citation>
    <scope>NUCLEOTIDE SEQUENCE [LARGE SCALE GENOMIC DNA]</scope>
    <source>
        <strain evidence="9 10">NPDC007147</strain>
    </source>
</reference>
<evidence type="ECO:0000256" key="5">
    <source>
        <dbReference type="ARBA" id="ARBA00022692"/>
    </source>
</evidence>